<dbReference type="Gene3D" id="3.40.190.10">
    <property type="entry name" value="Periplasmic binding protein-like II"/>
    <property type="match status" value="2"/>
</dbReference>
<dbReference type="SMART" id="SM00062">
    <property type="entry name" value="PBPb"/>
    <property type="match status" value="1"/>
</dbReference>
<dbReference type="EMBL" id="VLLF01000001">
    <property type="protein sequence ID" value="TWI93084.1"/>
    <property type="molecule type" value="Genomic_DNA"/>
</dbReference>
<evidence type="ECO:0000256" key="2">
    <source>
        <dbReference type="SAM" id="SignalP"/>
    </source>
</evidence>
<keyword evidence="1 2" id="KW-0732">Signal</keyword>
<comment type="caution">
    <text evidence="4">The sequence shown here is derived from an EMBL/GenBank/DDBJ whole genome shotgun (WGS) entry which is preliminary data.</text>
</comment>
<dbReference type="RefSeq" id="WP_145340586.1">
    <property type="nucleotide sequence ID" value="NZ_SMLY01000087.1"/>
</dbReference>
<evidence type="ECO:0000259" key="3">
    <source>
        <dbReference type="SMART" id="SM00062"/>
    </source>
</evidence>
<evidence type="ECO:0000313" key="4">
    <source>
        <dbReference type="EMBL" id="TWI93084.1"/>
    </source>
</evidence>
<proteinExistence type="predicted"/>
<dbReference type="SUPFAM" id="SSF53850">
    <property type="entry name" value="Periplasmic binding protein-like II"/>
    <property type="match status" value="1"/>
</dbReference>
<dbReference type="InterPro" id="IPR001638">
    <property type="entry name" value="Solute-binding_3/MltF_N"/>
</dbReference>
<dbReference type="Proteomes" id="UP000320593">
    <property type="component" value="Unassembled WGS sequence"/>
</dbReference>
<dbReference type="Pfam" id="PF00497">
    <property type="entry name" value="SBP_bac_3"/>
    <property type="match status" value="1"/>
</dbReference>
<dbReference type="PANTHER" id="PTHR35936">
    <property type="entry name" value="MEMBRANE-BOUND LYTIC MUREIN TRANSGLYCOSYLASE F"/>
    <property type="match status" value="1"/>
</dbReference>
<dbReference type="AlphaFoldDB" id="A0A562TII6"/>
<evidence type="ECO:0000256" key="1">
    <source>
        <dbReference type="ARBA" id="ARBA00022729"/>
    </source>
</evidence>
<sequence>MRNHTVCNFFVASAAMLVVMTAHATALDCPRGGTLIAGASDYRPYQIVEGNMTTGMDFEVAETVLSKMGCSLKVDVLPWARHLKGLEDGDVDIASPVSKTAEREAFATFSSPYLNSTEVLFVPAADKDAYADLKAFFASGKKLGVIREYAYGGDYAALSEEFPDQIEVTDSAESNFKKLASGRIGATLGDLYVMSAENKAAGTDDAVVASDVVVSEYPLYYMFSKKSVPAEFVDAFSAQLTEIQENGEFEAITAKYR</sequence>
<protein>
    <submittedName>
        <fullName evidence="4">Polar amino acid transport system substrate-binding protein</fullName>
    </submittedName>
</protein>
<feature type="chain" id="PRO_5021711076" evidence="2">
    <location>
        <begin position="25"/>
        <end position="257"/>
    </location>
</feature>
<feature type="signal peptide" evidence="2">
    <location>
        <begin position="1"/>
        <end position="24"/>
    </location>
</feature>
<accession>A0A562TII6</accession>
<reference evidence="4 5" key="1">
    <citation type="submission" date="2019-07" db="EMBL/GenBank/DDBJ databases">
        <title>Genomic Encyclopedia of Archaeal and Bacterial Type Strains, Phase II (KMG-II): from individual species to whole genera.</title>
        <authorList>
            <person name="Goeker M."/>
        </authorList>
    </citation>
    <scope>NUCLEOTIDE SEQUENCE [LARGE SCALE GENOMIC DNA]</scope>
    <source>
        <strain evidence="4 5">ATCC BAA-252</strain>
    </source>
</reference>
<keyword evidence="5" id="KW-1185">Reference proteome</keyword>
<name>A0A562TII6_9HYPH</name>
<gene>
    <name evidence="4" type="ORF">JM93_00638</name>
</gene>
<dbReference type="OrthoDB" id="7304968at2"/>
<organism evidence="4 5">
    <name type="scientific">Roseibium hamelinense</name>
    <dbReference type="NCBI Taxonomy" id="150831"/>
    <lineage>
        <taxon>Bacteria</taxon>
        <taxon>Pseudomonadati</taxon>
        <taxon>Pseudomonadota</taxon>
        <taxon>Alphaproteobacteria</taxon>
        <taxon>Hyphomicrobiales</taxon>
        <taxon>Stappiaceae</taxon>
        <taxon>Roseibium</taxon>
    </lineage>
</organism>
<dbReference type="PANTHER" id="PTHR35936:SF25">
    <property type="entry name" value="ABC TRANSPORTER SUBSTRATE-BINDING PROTEIN"/>
    <property type="match status" value="1"/>
</dbReference>
<evidence type="ECO:0000313" key="5">
    <source>
        <dbReference type="Proteomes" id="UP000320593"/>
    </source>
</evidence>
<feature type="domain" description="Solute-binding protein family 3/N-terminal" evidence="3">
    <location>
        <begin position="34"/>
        <end position="257"/>
    </location>
</feature>